<feature type="repeat" description="TPR" evidence="3">
    <location>
        <begin position="231"/>
        <end position="264"/>
    </location>
</feature>
<dbReference type="AlphaFoldDB" id="A0A2V3PKZ9"/>
<dbReference type="Proteomes" id="UP000247973">
    <property type="component" value="Unassembled WGS sequence"/>
</dbReference>
<keyword evidence="4" id="KW-0812">Transmembrane</keyword>
<evidence type="ECO:0000256" key="4">
    <source>
        <dbReference type="SAM" id="Phobius"/>
    </source>
</evidence>
<dbReference type="PROSITE" id="PS51257">
    <property type="entry name" value="PROKAR_LIPOPROTEIN"/>
    <property type="match status" value="1"/>
</dbReference>
<dbReference type="PROSITE" id="PS50005">
    <property type="entry name" value="TPR"/>
    <property type="match status" value="2"/>
</dbReference>
<dbReference type="PANTHER" id="PTHR45641">
    <property type="entry name" value="TETRATRICOPEPTIDE REPEAT PROTEIN (AFU_ORTHOLOGUE AFUA_6G03870)"/>
    <property type="match status" value="1"/>
</dbReference>
<evidence type="ECO:0000256" key="1">
    <source>
        <dbReference type="ARBA" id="ARBA00022737"/>
    </source>
</evidence>
<reference evidence="5 6" key="1">
    <citation type="submission" date="2018-03" db="EMBL/GenBank/DDBJ databases">
        <title>Genomic Encyclopedia of Archaeal and Bacterial Type Strains, Phase II (KMG-II): from individual species to whole genera.</title>
        <authorList>
            <person name="Goeker M."/>
        </authorList>
    </citation>
    <scope>NUCLEOTIDE SEQUENCE [LARGE SCALE GENOMIC DNA]</scope>
    <source>
        <strain evidence="5 6">DSM 100214</strain>
    </source>
</reference>
<keyword evidence="2 3" id="KW-0802">TPR repeat</keyword>
<evidence type="ECO:0000313" key="5">
    <source>
        <dbReference type="EMBL" id="PXV59285.1"/>
    </source>
</evidence>
<comment type="caution">
    <text evidence="5">The sequence shown here is derived from an EMBL/GenBank/DDBJ whole genome shotgun (WGS) entry which is preliminary data.</text>
</comment>
<evidence type="ECO:0000313" key="6">
    <source>
        <dbReference type="Proteomes" id="UP000247973"/>
    </source>
</evidence>
<keyword evidence="6" id="KW-1185">Reference proteome</keyword>
<dbReference type="SMART" id="SM00028">
    <property type="entry name" value="TPR"/>
    <property type="match status" value="5"/>
</dbReference>
<dbReference type="RefSeq" id="WP_110312428.1">
    <property type="nucleotide sequence ID" value="NZ_QICL01000039.1"/>
</dbReference>
<dbReference type="InterPro" id="IPR011990">
    <property type="entry name" value="TPR-like_helical_dom_sf"/>
</dbReference>
<keyword evidence="4" id="KW-1133">Transmembrane helix</keyword>
<dbReference type="EMBL" id="QICL01000039">
    <property type="protein sequence ID" value="PXV59285.1"/>
    <property type="molecule type" value="Genomic_DNA"/>
</dbReference>
<dbReference type="PANTHER" id="PTHR45641:SF19">
    <property type="entry name" value="NEPHROCYSTIN-3"/>
    <property type="match status" value="1"/>
</dbReference>
<accession>A0A2V3PKZ9</accession>
<keyword evidence="1" id="KW-0677">Repeat</keyword>
<protein>
    <submittedName>
        <fullName evidence="5">Tetratricopeptide repeat protein</fullName>
    </submittedName>
</protein>
<feature type="transmembrane region" description="Helical" evidence="4">
    <location>
        <begin position="373"/>
        <end position="394"/>
    </location>
</feature>
<dbReference type="OrthoDB" id="693260at2"/>
<dbReference type="PROSITE" id="PS50293">
    <property type="entry name" value="TPR_REGION"/>
    <property type="match status" value="1"/>
</dbReference>
<sequence>MKPNTKLFFYLFIGLFLFSCNKNDESVALLKLAQDSFETNPNRVLSLLDSIENPEKMDKDDYMEYVLSYIRAKSEARKDISGDTLIFGVQRYFEQKGNIGKSALANYYVGQIYYLNGMQPKALEFFMYSADEAQRASNDLLAVKSLNNIGYIYFERDMLDSAIVNYQKALSINNNIEKSNHGTSLTSQMLITTLTNIGRTFEGANKLDSAYLYFQKGLILAKKQENTIEESQLYLNLGATCYGKREYEKAIEYYQSALNMDITGEKQIQKINLYLLNIYNEIKESKSAKQYADLVTVSLPNVTNLQTMKEMYASLSEYYKQAGDFKQALEYSNLEKATKDQIEQEANVPALLDANKNFYIKQKEREAQELREFVLWCIAGGVFTLAVILLFVIYNRRDTEKFKQEIERRTEKYDLVLGQLRAENERYPHIVAEIKAMEEDANKEENKGKEEGEK</sequence>
<dbReference type="Pfam" id="PF00515">
    <property type="entry name" value="TPR_1"/>
    <property type="match status" value="1"/>
</dbReference>
<keyword evidence="4" id="KW-0472">Membrane</keyword>
<dbReference type="Pfam" id="PF13181">
    <property type="entry name" value="TPR_8"/>
    <property type="match status" value="1"/>
</dbReference>
<gene>
    <name evidence="5" type="ORF">CLV62_13922</name>
</gene>
<feature type="repeat" description="TPR" evidence="3">
    <location>
        <begin position="143"/>
        <end position="176"/>
    </location>
</feature>
<proteinExistence type="predicted"/>
<evidence type="ECO:0000256" key="2">
    <source>
        <dbReference type="ARBA" id="ARBA00022803"/>
    </source>
</evidence>
<dbReference type="SUPFAM" id="SSF48452">
    <property type="entry name" value="TPR-like"/>
    <property type="match status" value="1"/>
</dbReference>
<dbReference type="InterPro" id="IPR019734">
    <property type="entry name" value="TPR_rpt"/>
</dbReference>
<dbReference type="Gene3D" id="1.25.40.10">
    <property type="entry name" value="Tetratricopeptide repeat domain"/>
    <property type="match status" value="2"/>
</dbReference>
<organism evidence="5 6">
    <name type="scientific">Dysgonomonas alginatilytica</name>
    <dbReference type="NCBI Taxonomy" id="1605892"/>
    <lineage>
        <taxon>Bacteria</taxon>
        <taxon>Pseudomonadati</taxon>
        <taxon>Bacteroidota</taxon>
        <taxon>Bacteroidia</taxon>
        <taxon>Bacteroidales</taxon>
        <taxon>Dysgonomonadaceae</taxon>
        <taxon>Dysgonomonas</taxon>
    </lineage>
</organism>
<evidence type="ECO:0000256" key="3">
    <source>
        <dbReference type="PROSITE-ProRule" id="PRU00339"/>
    </source>
</evidence>
<name>A0A2V3PKZ9_9BACT</name>